<accession>A0A9X1YA37</accession>
<dbReference type="CDD" id="cd07012">
    <property type="entry name" value="PBP2_Bug_TTT"/>
    <property type="match status" value="1"/>
</dbReference>
<feature type="signal peptide" evidence="3">
    <location>
        <begin position="1"/>
        <end position="23"/>
    </location>
</feature>
<dbReference type="EMBL" id="JALPRX010000068">
    <property type="protein sequence ID" value="MCK8785875.1"/>
    <property type="molecule type" value="Genomic_DNA"/>
</dbReference>
<evidence type="ECO:0000256" key="3">
    <source>
        <dbReference type="SAM" id="SignalP"/>
    </source>
</evidence>
<dbReference type="PANTHER" id="PTHR42928">
    <property type="entry name" value="TRICARBOXYLATE-BINDING PROTEIN"/>
    <property type="match status" value="1"/>
</dbReference>
<feature type="chain" id="PRO_5040936522" evidence="3">
    <location>
        <begin position="24"/>
        <end position="350"/>
    </location>
</feature>
<evidence type="ECO:0000313" key="4">
    <source>
        <dbReference type="EMBL" id="MCK8785875.1"/>
    </source>
</evidence>
<organism evidence="4 5">
    <name type="scientific">Roseomonas acroporae</name>
    <dbReference type="NCBI Taxonomy" id="2937791"/>
    <lineage>
        <taxon>Bacteria</taxon>
        <taxon>Pseudomonadati</taxon>
        <taxon>Pseudomonadota</taxon>
        <taxon>Alphaproteobacteria</taxon>
        <taxon>Acetobacterales</taxon>
        <taxon>Roseomonadaceae</taxon>
        <taxon>Roseomonas</taxon>
    </lineage>
</organism>
<dbReference type="Proteomes" id="UP001139516">
    <property type="component" value="Unassembled WGS sequence"/>
</dbReference>
<gene>
    <name evidence="4" type="ORF">M0638_15960</name>
</gene>
<feature type="compositionally biased region" description="Gly residues" evidence="2">
    <location>
        <begin position="68"/>
        <end position="86"/>
    </location>
</feature>
<keyword evidence="3" id="KW-0732">Signal</keyword>
<keyword evidence="5" id="KW-1185">Reference proteome</keyword>
<dbReference type="Gene3D" id="3.40.190.10">
    <property type="entry name" value="Periplasmic binding protein-like II"/>
    <property type="match status" value="1"/>
</dbReference>
<feature type="region of interest" description="Disordered" evidence="2">
    <location>
        <begin position="65"/>
        <end position="90"/>
    </location>
</feature>
<dbReference type="Gene3D" id="3.40.190.150">
    <property type="entry name" value="Bordetella uptake gene, domain 1"/>
    <property type="match status" value="2"/>
</dbReference>
<evidence type="ECO:0000256" key="1">
    <source>
        <dbReference type="ARBA" id="ARBA00006987"/>
    </source>
</evidence>
<dbReference type="Pfam" id="PF03401">
    <property type="entry name" value="TctC"/>
    <property type="match status" value="1"/>
</dbReference>
<dbReference type="PIRSF" id="PIRSF017082">
    <property type="entry name" value="YflP"/>
    <property type="match status" value="1"/>
</dbReference>
<evidence type="ECO:0000256" key="2">
    <source>
        <dbReference type="SAM" id="MobiDB-lite"/>
    </source>
</evidence>
<comment type="similarity">
    <text evidence="1">Belongs to the UPF0065 (bug) family.</text>
</comment>
<comment type="caution">
    <text evidence="4">The sequence shown here is derived from an EMBL/GenBank/DDBJ whole genome shotgun (WGS) entry which is preliminary data.</text>
</comment>
<reference evidence="4" key="1">
    <citation type="submission" date="2022-04" db="EMBL/GenBank/DDBJ databases">
        <title>Roseomonas acroporae sp. nov., isolated from coral Acropora digitifera.</title>
        <authorList>
            <person name="Sun H."/>
        </authorList>
    </citation>
    <scope>NUCLEOTIDE SEQUENCE</scope>
    <source>
        <strain evidence="4">NAR14</strain>
    </source>
</reference>
<name>A0A9X1YA37_9PROT</name>
<dbReference type="AlphaFoldDB" id="A0A9X1YA37"/>
<proteinExistence type="inferred from homology"/>
<sequence length="350" mass="35725">MIARRPLLAALPALLLPAGRPRAQEAGAAGHSPWPSRPVRIVVPYPPGGSTDVLARTVAQRLQEGLGSVPGGAPGGVPGGSPGGSPAGVSVIVDNRPGGASVVGTQAVATAAPDGYTLCLSTNQTHAANAAMVRDLPYRPVEDFAPIGRIATVHHALVVPANGPATLAELVARGRAGRLTYASSGAGSASHVIAESLVKREGLQATHIPYRGGAQATTDTVSGVVDFFVSTWPQVAGLVREGRLRCLGLGAPARLPELPAVPTFAEAGAPYMAVDAWFGLWAPARTPAAIVDRLGAALGDALREPETVSRLAAAGFLAAPLPPAEFGAFQRAEVERWRALVRLTGITIEG</sequence>
<dbReference type="InterPro" id="IPR005064">
    <property type="entry name" value="BUG"/>
</dbReference>
<dbReference type="InterPro" id="IPR042100">
    <property type="entry name" value="Bug_dom1"/>
</dbReference>
<evidence type="ECO:0000313" key="5">
    <source>
        <dbReference type="Proteomes" id="UP001139516"/>
    </source>
</evidence>
<protein>
    <submittedName>
        <fullName evidence="4">Tripartite tricarboxylate transporter substrate binding protein</fullName>
    </submittedName>
</protein>
<dbReference type="PANTHER" id="PTHR42928:SF5">
    <property type="entry name" value="BLR1237 PROTEIN"/>
    <property type="match status" value="1"/>
</dbReference>
<dbReference type="SUPFAM" id="SSF53850">
    <property type="entry name" value="Periplasmic binding protein-like II"/>
    <property type="match status" value="1"/>
</dbReference>
<dbReference type="RefSeq" id="WP_248667988.1">
    <property type="nucleotide sequence ID" value="NZ_JALPRX010000068.1"/>
</dbReference>